<reference evidence="4" key="2">
    <citation type="submission" date="2025-08" db="UniProtKB">
        <authorList>
            <consortium name="Ensembl"/>
        </authorList>
    </citation>
    <scope>IDENTIFICATION</scope>
</reference>
<evidence type="ECO:0000259" key="3">
    <source>
        <dbReference type="Pfam" id="PF20846"/>
    </source>
</evidence>
<feature type="region of interest" description="Disordered" evidence="1">
    <location>
        <begin position="388"/>
        <end position="539"/>
    </location>
</feature>
<dbReference type="Pfam" id="PF14893">
    <property type="entry name" value="PNMA"/>
    <property type="match status" value="1"/>
</dbReference>
<feature type="region of interest" description="Disordered" evidence="1">
    <location>
        <begin position="96"/>
        <end position="130"/>
    </location>
</feature>
<feature type="compositionally biased region" description="Basic and acidic residues" evidence="1">
    <location>
        <begin position="502"/>
        <end position="518"/>
    </location>
</feature>
<dbReference type="InterPro" id="IPR048270">
    <property type="entry name" value="PNMA_C"/>
</dbReference>
<organism evidence="4 5">
    <name type="scientific">Canis lupus familiaris</name>
    <name type="common">Dog</name>
    <name type="synonym">Canis familiaris</name>
    <dbReference type="NCBI Taxonomy" id="9615"/>
    <lineage>
        <taxon>Eukaryota</taxon>
        <taxon>Metazoa</taxon>
        <taxon>Chordata</taxon>
        <taxon>Craniata</taxon>
        <taxon>Vertebrata</taxon>
        <taxon>Euteleostomi</taxon>
        <taxon>Mammalia</taxon>
        <taxon>Eutheria</taxon>
        <taxon>Laurasiatheria</taxon>
        <taxon>Carnivora</taxon>
        <taxon>Caniformia</taxon>
        <taxon>Canidae</taxon>
        <taxon>Canis</taxon>
    </lineage>
</organism>
<sequence length="539" mass="57545">MAVPLAILHDWCRWMGVNAHRSLLILGIPDDCEEEEFQDAVKAALWPLGRYRVLGKAFRKELGSRVALVEFAQYLNRSLIPRQIAGKGGPWPVVFLPQAPDSDSQDRPDFPAQPQMEARAGQAGEEGAAGAVDEGGSWIQQWGQAWQPVPEDAAYGELRTFSGMEDPDQESFEVWLEHANDMLFMWRHVPEGERRRWLMESLGGLALEFMCGLLAENPNMLAQDCLAAMVQVFGDKDPCVTARLKFLTCAQRPQETLFAYVMRLEGLLQSAVEKGAIHPTIADQVRARQVLMRARSNEMLQSKLKRMRLERRPPGFLGMLRLIREAEAWEAAPATREQFQVEEGPPAYVRVLAVVPAAAARQELAEASPANEDASQAALARQVLTEGAPAGAGETKASPANEDRAEPAPADVEADEAVPGTAEAGGAAPEPHDGAKATPAPGEASKVFLATREDEDAPASAGLGQGRSSEAPGGPTPAQMGAASRVGPGGPGCGPEGLAQAGDREAGDPLEEGLKPIPDEPGNEDGAGGTGLPKSSSGK</sequence>
<feature type="domain" description="Paraneoplastic antigen Ma-like N-terminal" evidence="3">
    <location>
        <begin position="4"/>
        <end position="94"/>
    </location>
</feature>
<dbReference type="Proteomes" id="UP000002254">
    <property type="component" value="Chromosome X"/>
</dbReference>
<protein>
    <submittedName>
        <fullName evidence="4">PNMA family member 6E</fullName>
    </submittedName>
</protein>
<evidence type="ECO:0000259" key="2">
    <source>
        <dbReference type="Pfam" id="PF14893"/>
    </source>
</evidence>
<dbReference type="InterPro" id="IPR026523">
    <property type="entry name" value="PNMA"/>
</dbReference>
<dbReference type="AlphaFoldDB" id="A0A8P0PNQ9"/>
<evidence type="ECO:0000313" key="5">
    <source>
        <dbReference type="Proteomes" id="UP000002254"/>
    </source>
</evidence>
<dbReference type="Ensembl" id="ENSCAFT00000105082.1">
    <property type="protein sequence ID" value="ENSCAFP00000072830.1"/>
    <property type="gene ID" value="ENSCAFG00000051933.1"/>
</dbReference>
<name>A0A8P0PNQ9_CANLF</name>
<reference evidence="4 5" key="1">
    <citation type="journal article" date="2005" name="Nature">
        <title>Genome sequence, comparative analysis and haplotype structure of the domestic dog.</title>
        <authorList>
            <consortium name="Broad Sequencing Platform"/>
            <person name="Lindblad-Toh K."/>
            <person name="Wade C.M."/>
            <person name="Mikkelsen T.S."/>
            <person name="Karlsson E.K."/>
            <person name="Jaffe D.B."/>
            <person name="Kamal M."/>
            <person name="Clamp M."/>
            <person name="Chang J.L."/>
            <person name="Kulbokas E.J. III"/>
            <person name="Zody M.C."/>
            <person name="Mauceli E."/>
            <person name="Xie X."/>
            <person name="Breen M."/>
            <person name="Wayne R.K."/>
            <person name="Ostrander E.A."/>
            <person name="Ponting C.P."/>
            <person name="Galibert F."/>
            <person name="Smith D.R."/>
            <person name="DeJong P.J."/>
            <person name="Kirkness E."/>
            <person name="Alvarez P."/>
            <person name="Biagi T."/>
            <person name="Brockman W."/>
            <person name="Butler J."/>
            <person name="Chin C.W."/>
            <person name="Cook A."/>
            <person name="Cuff J."/>
            <person name="Daly M.J."/>
            <person name="DeCaprio D."/>
            <person name="Gnerre S."/>
            <person name="Grabherr M."/>
            <person name="Kellis M."/>
            <person name="Kleber M."/>
            <person name="Bardeleben C."/>
            <person name="Goodstadt L."/>
            <person name="Heger A."/>
            <person name="Hitte C."/>
            <person name="Kim L."/>
            <person name="Koepfli K.P."/>
            <person name="Parker H.G."/>
            <person name="Pollinger J.P."/>
            <person name="Searle S.M."/>
            <person name="Sutter N.B."/>
            <person name="Thomas R."/>
            <person name="Webber C."/>
            <person name="Baldwin J."/>
            <person name="Abebe A."/>
            <person name="Abouelleil A."/>
            <person name="Aftuck L."/>
            <person name="Ait-Zahra M."/>
            <person name="Aldredge T."/>
            <person name="Allen N."/>
            <person name="An P."/>
            <person name="Anderson S."/>
            <person name="Antoine C."/>
            <person name="Arachchi H."/>
            <person name="Aslam A."/>
            <person name="Ayotte L."/>
            <person name="Bachantsang P."/>
            <person name="Barry A."/>
            <person name="Bayul T."/>
            <person name="Benamara M."/>
            <person name="Berlin A."/>
            <person name="Bessette D."/>
            <person name="Blitshteyn B."/>
            <person name="Bloom T."/>
            <person name="Blye J."/>
            <person name="Boguslavskiy L."/>
            <person name="Bonnet C."/>
            <person name="Boukhgalter B."/>
            <person name="Brown A."/>
            <person name="Cahill P."/>
            <person name="Calixte N."/>
            <person name="Camarata J."/>
            <person name="Cheshatsang Y."/>
            <person name="Chu J."/>
            <person name="Citroen M."/>
            <person name="Collymore A."/>
            <person name="Cooke P."/>
            <person name="Dawoe T."/>
            <person name="Daza R."/>
            <person name="Decktor K."/>
            <person name="DeGray S."/>
            <person name="Dhargay N."/>
            <person name="Dooley K."/>
            <person name="Dooley K."/>
            <person name="Dorje P."/>
            <person name="Dorjee K."/>
            <person name="Dorris L."/>
            <person name="Duffey N."/>
            <person name="Dupes A."/>
            <person name="Egbiremolen O."/>
            <person name="Elong R."/>
            <person name="Falk J."/>
            <person name="Farina A."/>
            <person name="Faro S."/>
            <person name="Ferguson D."/>
            <person name="Ferreira P."/>
            <person name="Fisher S."/>
            <person name="FitzGerald M."/>
            <person name="Foley K."/>
            <person name="Foley C."/>
            <person name="Franke A."/>
            <person name="Friedrich D."/>
            <person name="Gage D."/>
            <person name="Garber M."/>
            <person name="Gearin G."/>
            <person name="Giannoukos G."/>
            <person name="Goode T."/>
            <person name="Goyette A."/>
            <person name="Graham J."/>
            <person name="Grandbois E."/>
            <person name="Gyaltsen K."/>
            <person name="Hafez N."/>
            <person name="Hagopian D."/>
            <person name="Hagos B."/>
            <person name="Hall J."/>
            <person name="Healy C."/>
            <person name="Hegarty R."/>
            <person name="Honan T."/>
            <person name="Horn A."/>
            <person name="Houde N."/>
            <person name="Hughes L."/>
            <person name="Hunnicutt L."/>
            <person name="Husby M."/>
            <person name="Jester B."/>
            <person name="Jones C."/>
            <person name="Kamat A."/>
            <person name="Kanga B."/>
            <person name="Kells C."/>
            <person name="Khazanovich D."/>
            <person name="Kieu A.C."/>
            <person name="Kisner P."/>
            <person name="Kumar M."/>
            <person name="Lance K."/>
            <person name="Landers T."/>
            <person name="Lara M."/>
            <person name="Lee W."/>
            <person name="Leger J.P."/>
            <person name="Lennon N."/>
            <person name="Leuper L."/>
            <person name="LeVine S."/>
            <person name="Liu J."/>
            <person name="Liu X."/>
            <person name="Lokyitsang Y."/>
            <person name="Lokyitsang T."/>
            <person name="Lui A."/>
            <person name="Macdonald J."/>
            <person name="Major J."/>
            <person name="Marabella R."/>
            <person name="Maru K."/>
            <person name="Matthews C."/>
            <person name="McDonough S."/>
            <person name="Mehta T."/>
            <person name="Meldrim J."/>
            <person name="Melnikov A."/>
            <person name="Meneus L."/>
            <person name="Mihalev A."/>
            <person name="Mihova T."/>
            <person name="Miller K."/>
            <person name="Mittelman R."/>
            <person name="Mlenga V."/>
            <person name="Mulrain L."/>
            <person name="Munson G."/>
            <person name="Navidi A."/>
            <person name="Naylor J."/>
            <person name="Nguyen T."/>
            <person name="Nguyen N."/>
            <person name="Nguyen C."/>
            <person name="Nguyen T."/>
            <person name="Nicol R."/>
            <person name="Norbu N."/>
            <person name="Norbu C."/>
            <person name="Novod N."/>
            <person name="Nyima T."/>
            <person name="Olandt P."/>
            <person name="O'Neill B."/>
            <person name="O'Neill K."/>
            <person name="Osman S."/>
            <person name="Oyono L."/>
            <person name="Patti C."/>
            <person name="Perrin D."/>
            <person name="Phunkhang P."/>
            <person name="Pierre F."/>
            <person name="Priest M."/>
            <person name="Rachupka A."/>
            <person name="Raghuraman S."/>
            <person name="Rameau R."/>
            <person name="Ray V."/>
            <person name="Raymond C."/>
            <person name="Rege F."/>
            <person name="Rise C."/>
            <person name="Rogers J."/>
            <person name="Rogov P."/>
            <person name="Sahalie J."/>
            <person name="Settipalli S."/>
            <person name="Sharpe T."/>
            <person name="Shea T."/>
            <person name="Sheehan M."/>
            <person name="Sherpa N."/>
            <person name="Shi J."/>
            <person name="Shih D."/>
            <person name="Sloan J."/>
            <person name="Smith C."/>
            <person name="Sparrow T."/>
            <person name="Stalker J."/>
            <person name="Stange-Thomann N."/>
            <person name="Stavropoulos S."/>
            <person name="Stone C."/>
            <person name="Stone S."/>
            <person name="Sykes S."/>
            <person name="Tchuinga P."/>
            <person name="Tenzing P."/>
            <person name="Tesfaye S."/>
            <person name="Thoulutsang D."/>
            <person name="Thoulutsang Y."/>
            <person name="Topham K."/>
            <person name="Topping I."/>
            <person name="Tsamla T."/>
            <person name="Vassiliev H."/>
            <person name="Venkataraman V."/>
            <person name="Vo A."/>
            <person name="Wangchuk T."/>
            <person name="Wangdi T."/>
            <person name="Weiand M."/>
            <person name="Wilkinson J."/>
            <person name="Wilson A."/>
            <person name="Yadav S."/>
            <person name="Yang S."/>
            <person name="Yang X."/>
            <person name="Young G."/>
            <person name="Yu Q."/>
            <person name="Zainoun J."/>
            <person name="Zembek L."/>
            <person name="Zimmer A."/>
            <person name="Lander E.S."/>
        </authorList>
    </citation>
    <scope>NUCLEOTIDE SEQUENCE [LARGE SCALE GENOMIC DNA]</scope>
    <source>
        <strain evidence="4">Boxer</strain>
    </source>
</reference>
<dbReference type="PANTHER" id="PTHR23095:SF20">
    <property type="entry name" value="PARANEOPLASTIC ANTIGEN MA6E"/>
    <property type="match status" value="1"/>
</dbReference>
<dbReference type="Pfam" id="PF20846">
    <property type="entry name" value="PNMA_N"/>
    <property type="match status" value="1"/>
</dbReference>
<evidence type="ECO:0000313" key="4">
    <source>
        <dbReference type="Ensembl" id="ENSCAFP00000072830.1"/>
    </source>
</evidence>
<proteinExistence type="predicted"/>
<accession>A0A8P0PNQ9</accession>
<feature type="compositionally biased region" description="Low complexity" evidence="1">
    <location>
        <begin position="117"/>
        <end position="130"/>
    </location>
</feature>
<evidence type="ECO:0000256" key="1">
    <source>
        <dbReference type="SAM" id="MobiDB-lite"/>
    </source>
</evidence>
<feature type="compositionally biased region" description="Low complexity" evidence="1">
    <location>
        <begin position="407"/>
        <end position="429"/>
    </location>
</feature>
<dbReference type="InterPro" id="IPR048271">
    <property type="entry name" value="PNMA_N"/>
</dbReference>
<gene>
    <name evidence="4" type="primary">PNMA6E</name>
</gene>
<dbReference type="PANTHER" id="PTHR23095">
    <property type="entry name" value="PARANEOPLASTIC ANTIGEN"/>
    <property type="match status" value="1"/>
</dbReference>
<feature type="domain" description="Paraneoplastic antigen Ma-like C-terminal" evidence="2">
    <location>
        <begin position="161"/>
        <end position="320"/>
    </location>
</feature>